<feature type="compositionally biased region" description="Low complexity" evidence="1">
    <location>
        <begin position="305"/>
        <end position="317"/>
    </location>
</feature>
<accession>A0A2U1MJW1</accession>
<evidence type="ECO:0000313" key="4">
    <source>
        <dbReference type="Proteomes" id="UP000245207"/>
    </source>
</evidence>
<keyword evidence="2" id="KW-0812">Transmembrane</keyword>
<feature type="region of interest" description="Disordered" evidence="1">
    <location>
        <begin position="630"/>
        <end position="679"/>
    </location>
</feature>
<keyword evidence="2" id="KW-0472">Membrane</keyword>
<feature type="region of interest" description="Disordered" evidence="1">
    <location>
        <begin position="297"/>
        <end position="415"/>
    </location>
</feature>
<protein>
    <recommendedName>
        <fullName evidence="5">Helitron helicase-like domain-containing protein</fullName>
    </recommendedName>
</protein>
<keyword evidence="2" id="KW-1133">Transmembrane helix</keyword>
<evidence type="ECO:0008006" key="5">
    <source>
        <dbReference type="Google" id="ProtNLM"/>
    </source>
</evidence>
<evidence type="ECO:0000313" key="3">
    <source>
        <dbReference type="EMBL" id="PWA61550.1"/>
    </source>
</evidence>
<gene>
    <name evidence="3" type="ORF">CTI12_AA369170</name>
</gene>
<keyword evidence="4" id="KW-1185">Reference proteome</keyword>
<organism evidence="3 4">
    <name type="scientific">Artemisia annua</name>
    <name type="common">Sweet wormwood</name>
    <dbReference type="NCBI Taxonomy" id="35608"/>
    <lineage>
        <taxon>Eukaryota</taxon>
        <taxon>Viridiplantae</taxon>
        <taxon>Streptophyta</taxon>
        <taxon>Embryophyta</taxon>
        <taxon>Tracheophyta</taxon>
        <taxon>Spermatophyta</taxon>
        <taxon>Magnoliopsida</taxon>
        <taxon>eudicotyledons</taxon>
        <taxon>Gunneridae</taxon>
        <taxon>Pentapetalae</taxon>
        <taxon>asterids</taxon>
        <taxon>campanulids</taxon>
        <taxon>Asterales</taxon>
        <taxon>Asteraceae</taxon>
        <taxon>Asteroideae</taxon>
        <taxon>Anthemideae</taxon>
        <taxon>Artemisiinae</taxon>
        <taxon>Artemisia</taxon>
    </lineage>
</organism>
<evidence type="ECO:0000256" key="2">
    <source>
        <dbReference type="SAM" id="Phobius"/>
    </source>
</evidence>
<name>A0A2U1MJW1_ARTAN</name>
<feature type="compositionally biased region" description="Basic residues" evidence="1">
    <location>
        <begin position="367"/>
        <end position="384"/>
    </location>
</feature>
<sequence>MCPGRLPSDLAEVSVQLGMAMSLTFGLLTIVMCLLYMLPVLSVFCSFDMRTKEKGRRRVTTGVSLECPDVCTPLKGMQHSDIHTPGKSQRNMNETAVSVTSTGENDCTCQPVINTDRVQGYDHVLPNKGLKGSCANVRESCTLKRKPSQIYALPQPCLPNIYTPSAMPLCDHEFYSSKRPCNDYSYQPSAANAPENLRPTDKPAAHGICLSAANHPGFLDPLTPAKTDKGKRKVCEDMDPLFLYELLPEILAELDADDVSAFNEQYHGSYCNSSSFTATCAHTACRFNESLPIRQATESGQNLTSASSPNANENPNSMINDHLSLSQESGQDITCASTPNADENATSVTNDQPHLSQAREPSSMPQIRRRKASQVHAGLNKRQRVSGIANNRPRARQPPTNARPRTRQENFENHGQGLRPEIVQGLIHFLDEHNELVKVFRTARDKIADSNVPDFKINVFGVVGSRQYDMPSGDAVAAIVFEGGPDVRSDYDVIIQKRGGYPQRINKLHPQYMSLQFLLFFIYGEPGYHLGLTLLDTTNETSEDPKKMSMKMYYAYQLHDRPRQYNLITRGTADTAETIQESSKAVDTSKQIAQPVNACEPTQPKETADAVPIAAILPAKATSADQQIIAATPPEQVPVLPDPSKGKYGPRKSSVRRSLFSEEDSAAGQSSSKKSKKVD</sequence>
<dbReference type="PANTHER" id="PTHR45786">
    <property type="entry name" value="DNA BINDING PROTEIN-LIKE"/>
    <property type="match status" value="1"/>
</dbReference>
<dbReference type="PANTHER" id="PTHR45786:SF74">
    <property type="entry name" value="ATP-DEPENDENT DNA HELICASE"/>
    <property type="match status" value="1"/>
</dbReference>
<proteinExistence type="predicted"/>
<dbReference type="AlphaFoldDB" id="A0A2U1MJW1"/>
<dbReference type="OrthoDB" id="1833255at2759"/>
<dbReference type="Proteomes" id="UP000245207">
    <property type="component" value="Unassembled WGS sequence"/>
</dbReference>
<feature type="region of interest" description="Disordered" evidence="1">
    <location>
        <begin position="579"/>
        <end position="605"/>
    </location>
</feature>
<dbReference type="EMBL" id="PKPP01005078">
    <property type="protein sequence ID" value="PWA61550.1"/>
    <property type="molecule type" value="Genomic_DNA"/>
</dbReference>
<feature type="transmembrane region" description="Helical" evidence="2">
    <location>
        <begin position="20"/>
        <end position="47"/>
    </location>
</feature>
<feature type="compositionally biased region" description="Polar residues" evidence="1">
    <location>
        <begin position="323"/>
        <end position="365"/>
    </location>
</feature>
<comment type="caution">
    <text evidence="3">The sequence shown here is derived from an EMBL/GenBank/DDBJ whole genome shotgun (WGS) entry which is preliminary data.</text>
</comment>
<reference evidence="3 4" key="1">
    <citation type="journal article" date="2018" name="Mol. Plant">
        <title>The genome of Artemisia annua provides insight into the evolution of Asteraceae family and artemisinin biosynthesis.</title>
        <authorList>
            <person name="Shen Q."/>
            <person name="Zhang L."/>
            <person name="Liao Z."/>
            <person name="Wang S."/>
            <person name="Yan T."/>
            <person name="Shi P."/>
            <person name="Liu M."/>
            <person name="Fu X."/>
            <person name="Pan Q."/>
            <person name="Wang Y."/>
            <person name="Lv Z."/>
            <person name="Lu X."/>
            <person name="Zhang F."/>
            <person name="Jiang W."/>
            <person name="Ma Y."/>
            <person name="Chen M."/>
            <person name="Hao X."/>
            <person name="Li L."/>
            <person name="Tang Y."/>
            <person name="Lv G."/>
            <person name="Zhou Y."/>
            <person name="Sun X."/>
            <person name="Brodelius P.E."/>
            <person name="Rose J.K.C."/>
            <person name="Tang K."/>
        </authorList>
    </citation>
    <scope>NUCLEOTIDE SEQUENCE [LARGE SCALE GENOMIC DNA]</scope>
    <source>
        <strain evidence="4">cv. Huhao1</strain>
        <tissue evidence="3">Leaf</tissue>
    </source>
</reference>
<evidence type="ECO:0000256" key="1">
    <source>
        <dbReference type="SAM" id="MobiDB-lite"/>
    </source>
</evidence>
<feature type="compositionally biased region" description="Polar residues" evidence="1">
    <location>
        <begin position="579"/>
        <end position="594"/>
    </location>
</feature>